<reference evidence="2 3" key="1">
    <citation type="submission" date="2019-04" db="EMBL/GenBank/DDBJ databases">
        <title>High contiguity whole genome sequence and gene annotation resource for two Venturia nashicola isolates.</title>
        <authorList>
            <person name="Prokchorchik M."/>
            <person name="Won K."/>
            <person name="Lee Y."/>
            <person name="Choi E.D."/>
            <person name="Segonzac C."/>
            <person name="Sohn K.H."/>
        </authorList>
    </citation>
    <scope>NUCLEOTIDE SEQUENCE [LARGE SCALE GENOMIC DNA]</scope>
    <source>
        <strain evidence="2 3">PRI2</strain>
    </source>
</reference>
<name>A0A4Z1PR14_9PEZI</name>
<dbReference type="InterPro" id="IPR007541">
    <property type="entry name" value="Uncharacterised_BSP"/>
</dbReference>
<feature type="region of interest" description="Disordered" evidence="1">
    <location>
        <begin position="1"/>
        <end position="32"/>
    </location>
</feature>
<feature type="compositionally biased region" description="Basic and acidic residues" evidence="1">
    <location>
        <begin position="354"/>
        <end position="412"/>
    </location>
</feature>
<feature type="compositionally biased region" description="Basic and acidic residues" evidence="1">
    <location>
        <begin position="307"/>
        <end position="316"/>
    </location>
</feature>
<feature type="compositionally biased region" description="Acidic residues" evidence="1">
    <location>
        <begin position="256"/>
        <end position="285"/>
    </location>
</feature>
<dbReference type="STRING" id="86259.A0A4Z1PR14"/>
<feature type="region of interest" description="Disordered" evidence="1">
    <location>
        <begin position="243"/>
        <end position="329"/>
    </location>
</feature>
<dbReference type="EMBL" id="SNSC02000002">
    <property type="protein sequence ID" value="TID26585.1"/>
    <property type="molecule type" value="Genomic_DNA"/>
</dbReference>
<dbReference type="PANTHER" id="PTHR33321">
    <property type="match status" value="1"/>
</dbReference>
<gene>
    <name evidence="2" type="ORF">E6O75_ATG01078</name>
</gene>
<dbReference type="Proteomes" id="UP000298493">
    <property type="component" value="Unassembled WGS sequence"/>
</dbReference>
<evidence type="ECO:0000313" key="2">
    <source>
        <dbReference type="EMBL" id="TID26585.1"/>
    </source>
</evidence>
<organism evidence="2 3">
    <name type="scientific">Venturia nashicola</name>
    <dbReference type="NCBI Taxonomy" id="86259"/>
    <lineage>
        <taxon>Eukaryota</taxon>
        <taxon>Fungi</taxon>
        <taxon>Dikarya</taxon>
        <taxon>Ascomycota</taxon>
        <taxon>Pezizomycotina</taxon>
        <taxon>Dothideomycetes</taxon>
        <taxon>Pleosporomycetidae</taxon>
        <taxon>Venturiales</taxon>
        <taxon>Venturiaceae</taxon>
        <taxon>Venturia</taxon>
    </lineage>
</organism>
<sequence length="425" mass="48705">MPPTIPGYLQQPTTPATSKPKPKHPPVPSLPRKPLLRLEIRDLSSKASLAFLSLPSSGSILQNAVEAVLAWLYTPSSTIPPTRSITLILRDMDGVAYTTGSDIDSDHKEIHFSTSYIEGQMHKDGFEKEVIGVITHEMVHCWQWDARGTCPGGLIEGIADFVRLRAGFVPGHWKKEGGGDWDAGYQHTGYFLDYLEKRFGDGTVVKINETLRNRVYKEKTFWKECCGCEVKDLWEEYGRHLQKRKEKGNDGQVSEESFEIVDSVDDDVDSVDDDNDDDKDGEENMEMNSETRKNLQMLEQQSLSMSHETESSHPSHFDPSSEGNAPPMTDIQLQDHQMQMTLLQQQYRKRLRVARQEHDETPGTKEEDQFHEHQDQSLLREQRDRDRLMEDHQESLRLLERGNGRRENKVRTEEDEVVDATNPFL</sequence>
<proteinExistence type="predicted"/>
<dbReference type="PANTHER" id="PTHR33321:SF12">
    <property type="entry name" value="PLANT BASIC SECRETORY PROTEIN (BSP) FAMILY PROTEIN"/>
    <property type="match status" value="1"/>
</dbReference>
<dbReference type="Pfam" id="PF04450">
    <property type="entry name" value="BSP"/>
    <property type="match status" value="1"/>
</dbReference>
<comment type="caution">
    <text evidence="2">The sequence shown here is derived from an EMBL/GenBank/DDBJ whole genome shotgun (WGS) entry which is preliminary data.</text>
</comment>
<feature type="region of interest" description="Disordered" evidence="1">
    <location>
        <begin position="353"/>
        <end position="425"/>
    </location>
</feature>
<evidence type="ECO:0000256" key="1">
    <source>
        <dbReference type="SAM" id="MobiDB-lite"/>
    </source>
</evidence>
<evidence type="ECO:0000313" key="3">
    <source>
        <dbReference type="Proteomes" id="UP000298493"/>
    </source>
</evidence>
<dbReference type="AlphaFoldDB" id="A0A4Z1PR14"/>
<feature type="compositionally biased region" description="Polar residues" evidence="1">
    <location>
        <begin position="297"/>
        <end position="306"/>
    </location>
</feature>
<protein>
    <submittedName>
        <fullName evidence="2">Putative pbsp domain-containing protein</fullName>
    </submittedName>
</protein>
<accession>A0A4Z1PR14</accession>
<keyword evidence="3" id="KW-1185">Reference proteome</keyword>